<protein>
    <recommendedName>
        <fullName evidence="4">YBL081W-like protein</fullName>
    </recommendedName>
</protein>
<feature type="compositionally biased region" description="Low complexity" evidence="1">
    <location>
        <begin position="216"/>
        <end position="238"/>
    </location>
</feature>
<accession>A0AA35JC23</accession>
<name>A0AA35JC23_SACK1</name>
<sequence>MPGQIISTPFLSQNEDMDKYLLEYRNLKLIHQSSNSFQSRNAPPHQSNYHSHYSQLKYSNTNGYYYNNSNSNSNPHNQAGLQSMNRSVPSSPYGAYNHNRPNEIPYMNAQKKHYRFNTNNNNLNQQKYKQYSQYSSNPVVTAHLKQTYPQLYYNSNANVHPNNNNNNNNSKNALYNQAQFSTRYFNSNSSPSLTSSTSNSSSPYNQTSFEYILPSTSAPSTNLSSSSSNNSTHTVPTTAASASTDLINDLPTVPSASSHVADSQPTPTIPFLPTNQALLMSSAAPGPIGANIRLPQSSPSPSLRDDFATAPANMSSSSSLLMNDSSLGWGSNHMNVSSSSQPASSRPFGIWNNDMSVWS</sequence>
<keyword evidence="3" id="KW-1185">Reference proteome</keyword>
<evidence type="ECO:0008006" key="4">
    <source>
        <dbReference type="Google" id="ProtNLM"/>
    </source>
</evidence>
<dbReference type="RefSeq" id="XP_056085924.1">
    <property type="nucleotide sequence ID" value="XM_056227104.1"/>
</dbReference>
<reference evidence="2" key="1">
    <citation type="submission" date="2022-10" db="EMBL/GenBank/DDBJ databases">
        <authorList>
            <person name="Byrne P K."/>
        </authorList>
    </citation>
    <scope>NUCLEOTIDE SEQUENCE</scope>
    <source>
        <strain evidence="2">IFO1802</strain>
    </source>
</reference>
<evidence type="ECO:0000313" key="2">
    <source>
        <dbReference type="EMBL" id="CAI4054856.1"/>
    </source>
</evidence>
<dbReference type="EMBL" id="OX365897">
    <property type="protein sequence ID" value="CAI4054856.1"/>
    <property type="molecule type" value="Genomic_DNA"/>
</dbReference>
<organism evidence="2 3">
    <name type="scientific">Saccharomyces kudriavzevii (strain ATCC MYA-4449 / AS 2.2408 / CBS 8840 / NBRC 1802 / NCYC 2889)</name>
    <name type="common">Yeast</name>
    <dbReference type="NCBI Taxonomy" id="226230"/>
    <lineage>
        <taxon>Eukaryota</taxon>
        <taxon>Fungi</taxon>
        <taxon>Dikarya</taxon>
        <taxon>Ascomycota</taxon>
        <taxon>Saccharomycotina</taxon>
        <taxon>Saccharomycetes</taxon>
        <taxon>Saccharomycetales</taxon>
        <taxon>Saccharomycetaceae</taxon>
        <taxon>Saccharomyces</taxon>
    </lineage>
</organism>
<dbReference type="AlphaFoldDB" id="A0AA35JC23"/>
<gene>
    <name evidence="2" type="primary">SKDI02G0280</name>
    <name evidence="2" type="ORF">SKDI_02G0280</name>
</gene>
<dbReference type="Pfam" id="PF17298">
    <property type="entry name" value="DUF5349"/>
    <property type="match status" value="1"/>
</dbReference>
<dbReference type="GeneID" id="80922224"/>
<feature type="region of interest" description="Disordered" evidence="1">
    <location>
        <begin position="289"/>
        <end position="315"/>
    </location>
</feature>
<feature type="region of interest" description="Disordered" evidence="1">
    <location>
        <begin position="70"/>
        <end position="89"/>
    </location>
</feature>
<dbReference type="Proteomes" id="UP001162087">
    <property type="component" value="Chromosome 2"/>
</dbReference>
<dbReference type="InterPro" id="IPR035257">
    <property type="entry name" value="DUF5349"/>
</dbReference>
<feature type="compositionally biased region" description="Polar residues" evidence="1">
    <location>
        <begin position="75"/>
        <end position="89"/>
    </location>
</feature>
<proteinExistence type="predicted"/>
<evidence type="ECO:0000313" key="3">
    <source>
        <dbReference type="Proteomes" id="UP001162087"/>
    </source>
</evidence>
<evidence type="ECO:0000256" key="1">
    <source>
        <dbReference type="SAM" id="MobiDB-lite"/>
    </source>
</evidence>
<feature type="region of interest" description="Disordered" evidence="1">
    <location>
        <begin position="216"/>
        <end position="272"/>
    </location>
</feature>
<feature type="compositionally biased region" description="Polar residues" evidence="1">
    <location>
        <begin position="254"/>
        <end position="266"/>
    </location>
</feature>